<evidence type="ECO:0000313" key="1">
    <source>
        <dbReference type="EMBL" id="CRL04791.1"/>
    </source>
</evidence>
<protein>
    <submittedName>
        <fullName evidence="1">CLUMA_CG017847, isoform A</fullName>
    </submittedName>
</protein>
<dbReference type="Proteomes" id="UP000183832">
    <property type="component" value="Unassembled WGS sequence"/>
</dbReference>
<reference evidence="1 2" key="1">
    <citation type="submission" date="2015-04" db="EMBL/GenBank/DDBJ databases">
        <authorList>
            <person name="Syromyatnikov M.Y."/>
            <person name="Popov V.N."/>
        </authorList>
    </citation>
    <scope>NUCLEOTIDE SEQUENCE [LARGE SCALE GENOMIC DNA]</scope>
</reference>
<keyword evidence="2" id="KW-1185">Reference proteome</keyword>
<organism evidence="1 2">
    <name type="scientific">Clunio marinus</name>
    <dbReference type="NCBI Taxonomy" id="568069"/>
    <lineage>
        <taxon>Eukaryota</taxon>
        <taxon>Metazoa</taxon>
        <taxon>Ecdysozoa</taxon>
        <taxon>Arthropoda</taxon>
        <taxon>Hexapoda</taxon>
        <taxon>Insecta</taxon>
        <taxon>Pterygota</taxon>
        <taxon>Neoptera</taxon>
        <taxon>Endopterygota</taxon>
        <taxon>Diptera</taxon>
        <taxon>Nematocera</taxon>
        <taxon>Chironomoidea</taxon>
        <taxon>Chironomidae</taxon>
        <taxon>Clunio</taxon>
    </lineage>
</organism>
<gene>
    <name evidence="1" type="ORF">CLUMA_CG017847</name>
</gene>
<name>A0A1J1IXB6_9DIPT</name>
<dbReference type="AlphaFoldDB" id="A0A1J1IXB6"/>
<dbReference type="EMBL" id="CVRI01000063">
    <property type="protein sequence ID" value="CRL04791.1"/>
    <property type="molecule type" value="Genomic_DNA"/>
</dbReference>
<evidence type="ECO:0000313" key="2">
    <source>
        <dbReference type="Proteomes" id="UP000183832"/>
    </source>
</evidence>
<proteinExistence type="predicted"/>
<accession>A0A1J1IXB6</accession>
<sequence length="96" mass="11386">MKTIHCDSNPRPRKEKNKTCDEVWVRGWARDFFFLNKNHKDVAKPWIILKTATILMSRAKMTDLFAINVIVQQGLEADREHYKDSRERQSTTQTNH</sequence>